<name>A0A6P7I0S9_9TELE</name>
<feature type="domain" description="Ig-like" evidence="6">
    <location>
        <begin position="203"/>
        <end position="290"/>
    </location>
</feature>
<dbReference type="PANTHER" id="PTHR16675">
    <property type="entry name" value="MHC CLASS I-RELATED"/>
    <property type="match status" value="1"/>
</dbReference>
<dbReference type="InterPro" id="IPR007110">
    <property type="entry name" value="Ig-like_dom"/>
</dbReference>
<evidence type="ECO:0000313" key="7">
    <source>
        <dbReference type="Proteomes" id="UP000515145"/>
    </source>
</evidence>
<dbReference type="GO" id="GO:0009897">
    <property type="term" value="C:external side of plasma membrane"/>
    <property type="evidence" value="ECO:0007669"/>
    <property type="project" value="TreeGrafter"/>
</dbReference>
<evidence type="ECO:0000256" key="4">
    <source>
        <dbReference type="SAM" id="Phobius"/>
    </source>
</evidence>
<dbReference type="InterPro" id="IPR003597">
    <property type="entry name" value="Ig_C1-set"/>
</dbReference>
<evidence type="ECO:0000259" key="6">
    <source>
        <dbReference type="PROSITE" id="PS50835"/>
    </source>
</evidence>
<dbReference type="InterPro" id="IPR013783">
    <property type="entry name" value="Ig-like_fold"/>
</dbReference>
<dbReference type="InterPro" id="IPR036179">
    <property type="entry name" value="Ig-like_dom_sf"/>
</dbReference>
<dbReference type="PRINTS" id="PR01638">
    <property type="entry name" value="MHCCLASSI"/>
</dbReference>
<dbReference type="Pfam" id="PF00129">
    <property type="entry name" value="MHC_I"/>
    <property type="match status" value="1"/>
</dbReference>
<evidence type="ECO:0000313" key="8">
    <source>
        <dbReference type="RefSeq" id="XP_028256387.1"/>
    </source>
</evidence>
<dbReference type="FunFam" id="2.60.40.10:FF:000943">
    <property type="entry name" value="Classical MHC class I molecule, alpha-chain"/>
    <property type="match status" value="1"/>
</dbReference>
<dbReference type="InterPro" id="IPR011161">
    <property type="entry name" value="MHC_I-like_Ag-recog"/>
</dbReference>
<keyword evidence="4" id="KW-1133">Transmembrane helix</keyword>
<dbReference type="SMART" id="SM00407">
    <property type="entry name" value="IGc1"/>
    <property type="match status" value="1"/>
</dbReference>
<dbReference type="AlphaFoldDB" id="A0A6P7I0S9"/>
<evidence type="ECO:0000256" key="3">
    <source>
        <dbReference type="SAM" id="MobiDB-lite"/>
    </source>
</evidence>
<dbReference type="InterPro" id="IPR011162">
    <property type="entry name" value="MHC_I/II-like_Ag-recog"/>
</dbReference>
<dbReference type="PROSITE" id="PS50835">
    <property type="entry name" value="IG_LIKE"/>
    <property type="match status" value="1"/>
</dbReference>
<evidence type="ECO:0000256" key="1">
    <source>
        <dbReference type="ARBA" id="ARBA00023180"/>
    </source>
</evidence>
<dbReference type="Proteomes" id="UP000515145">
    <property type="component" value="Chromosome 2"/>
</dbReference>
<dbReference type="RefSeq" id="XP_028256387.1">
    <property type="nucleotide sequence ID" value="XM_028400586.1"/>
</dbReference>
<keyword evidence="4" id="KW-0472">Membrane</keyword>
<evidence type="ECO:0000313" key="9">
    <source>
        <dbReference type="RefSeq" id="XP_028256388.1"/>
    </source>
</evidence>
<dbReference type="OrthoDB" id="8936120at2759"/>
<feature type="chain" id="PRO_5044651146" evidence="5">
    <location>
        <begin position="22"/>
        <end position="360"/>
    </location>
</feature>
<feature type="region of interest" description="Disordered" evidence="3">
    <location>
        <begin position="337"/>
        <end position="360"/>
    </location>
</feature>
<dbReference type="GO" id="GO:0005615">
    <property type="term" value="C:extracellular space"/>
    <property type="evidence" value="ECO:0007669"/>
    <property type="project" value="TreeGrafter"/>
</dbReference>
<dbReference type="SUPFAM" id="SSF48726">
    <property type="entry name" value="Immunoglobulin"/>
    <property type="match status" value="1"/>
</dbReference>
<evidence type="ECO:0000313" key="10">
    <source>
        <dbReference type="RefSeq" id="XP_028256389.1"/>
    </source>
</evidence>
<evidence type="ECO:0000256" key="5">
    <source>
        <dbReference type="SAM" id="SignalP"/>
    </source>
</evidence>
<gene>
    <name evidence="8 9 10" type="primary">LOC114432522</name>
</gene>
<dbReference type="SUPFAM" id="SSF54452">
    <property type="entry name" value="MHC antigen-recognition domain"/>
    <property type="match status" value="1"/>
</dbReference>
<dbReference type="InterPro" id="IPR037055">
    <property type="entry name" value="MHC_I-like_Ag-recog_sf"/>
</dbReference>
<feature type="signal peptide" evidence="5">
    <location>
        <begin position="1"/>
        <end position="21"/>
    </location>
</feature>
<dbReference type="InterPro" id="IPR001039">
    <property type="entry name" value="MHC_I_a_a1/a2"/>
</dbReference>
<protein>
    <submittedName>
        <fullName evidence="8 9">Class I histocompatibility antigen, F10 alpha chain-like</fullName>
    </submittedName>
</protein>
<organism evidence="7 8">
    <name type="scientific">Parambassis ranga</name>
    <name type="common">Indian glassy fish</name>
    <dbReference type="NCBI Taxonomy" id="210632"/>
    <lineage>
        <taxon>Eukaryota</taxon>
        <taxon>Metazoa</taxon>
        <taxon>Chordata</taxon>
        <taxon>Craniata</taxon>
        <taxon>Vertebrata</taxon>
        <taxon>Euteleostomi</taxon>
        <taxon>Actinopterygii</taxon>
        <taxon>Neopterygii</taxon>
        <taxon>Teleostei</taxon>
        <taxon>Neoteleostei</taxon>
        <taxon>Acanthomorphata</taxon>
        <taxon>Ovalentaria</taxon>
        <taxon>Ambassidae</taxon>
        <taxon>Parambassis</taxon>
    </lineage>
</organism>
<sequence>MKEVLFVLLLGIHAAAPVTHSMTYIVTGVSGINGFPEHNEVGLVDGEEFVHYDSHLKKVIPKTAWIEKYVNAEEAGYWDKETQRNINTEQVFKGNIGTVMQRFNQTGGAHVNQVMYGCEWDDETGEVNGYEQHGYDGEDFLSFDLKTETWIAPRQQAELTKNKWDNDRAWIAQKKNYLTQICPEWVKKYVNYGRSSLMRTVLPSVSFLQKTPSSPISCHVTGFYPNRAELVWRKDGEEIHEGVDKGEILPNHDGTFQMSVEMDFSSVPEEERKKYECVFQLSGVKEDVVTRLDRTRSNNDPGSGFPAGPVVGGVVGLLVLAACVAGIVYFLKKPNKGFKRASTSESSSSSTEEAEKKGPV</sequence>
<keyword evidence="4" id="KW-0812">Transmembrane</keyword>
<dbReference type="RefSeq" id="XP_028256389.1">
    <property type="nucleotide sequence ID" value="XM_028400588.1"/>
</dbReference>
<comment type="similarity">
    <text evidence="2">Belongs to the MHC class I family.</text>
</comment>
<evidence type="ECO:0000256" key="2">
    <source>
        <dbReference type="RuleBase" id="RU004439"/>
    </source>
</evidence>
<feature type="compositionally biased region" description="Low complexity" evidence="3">
    <location>
        <begin position="341"/>
        <end position="351"/>
    </location>
</feature>
<dbReference type="Gene3D" id="3.30.500.10">
    <property type="entry name" value="MHC class I-like antigen recognition-like"/>
    <property type="match status" value="1"/>
</dbReference>
<reference evidence="8 9" key="1">
    <citation type="submission" date="2025-04" db="UniProtKB">
        <authorList>
            <consortium name="RefSeq"/>
        </authorList>
    </citation>
    <scope>IDENTIFICATION</scope>
</reference>
<dbReference type="Pfam" id="PF07654">
    <property type="entry name" value="C1-set"/>
    <property type="match status" value="1"/>
</dbReference>
<dbReference type="GO" id="GO:0006955">
    <property type="term" value="P:immune response"/>
    <property type="evidence" value="ECO:0007669"/>
    <property type="project" value="TreeGrafter"/>
</dbReference>
<keyword evidence="7" id="KW-1185">Reference proteome</keyword>
<dbReference type="GeneID" id="114432522"/>
<dbReference type="FunFam" id="3.30.500.10:FF:000001">
    <property type="entry name" value="H-2 class I histocompatibility antigen, alpha chain"/>
    <property type="match status" value="1"/>
</dbReference>
<feature type="transmembrane region" description="Helical" evidence="4">
    <location>
        <begin position="310"/>
        <end position="331"/>
    </location>
</feature>
<keyword evidence="1" id="KW-0325">Glycoprotein</keyword>
<dbReference type="PANTHER" id="PTHR16675:SF237">
    <property type="entry name" value="MHC CLASS I ANTIGEN TRANSCRIPT VARIANT 1-RELATED"/>
    <property type="match status" value="1"/>
</dbReference>
<dbReference type="InterPro" id="IPR050208">
    <property type="entry name" value="MHC_class-I_related"/>
</dbReference>
<keyword evidence="5" id="KW-0732">Signal</keyword>
<dbReference type="Gene3D" id="2.60.40.10">
    <property type="entry name" value="Immunoglobulins"/>
    <property type="match status" value="1"/>
</dbReference>
<dbReference type="RefSeq" id="XP_028256388.1">
    <property type="nucleotide sequence ID" value="XM_028400587.1"/>
</dbReference>
<proteinExistence type="inferred from homology"/>
<accession>A0A6P7I0S9</accession>